<dbReference type="RefSeq" id="WP_327793758.1">
    <property type="nucleotide sequence ID" value="NZ_JADQAZ010000002.1"/>
</dbReference>
<accession>A0AAP2CTU7</accession>
<dbReference type="Gene3D" id="3.50.50.60">
    <property type="entry name" value="FAD/NAD(P)-binding domain"/>
    <property type="match status" value="1"/>
</dbReference>
<comment type="caution">
    <text evidence="3">The sequence shown here is derived from an EMBL/GenBank/DDBJ whole genome shotgun (WGS) entry which is preliminary data.</text>
</comment>
<evidence type="ECO:0000256" key="1">
    <source>
        <dbReference type="ARBA" id="ARBA00023002"/>
    </source>
</evidence>
<proteinExistence type="predicted"/>
<name>A0AAP2CTU7_9RHOB</name>
<dbReference type="EMBL" id="JADQAZ010000002">
    <property type="protein sequence ID" value="MBT0957528.1"/>
    <property type="molecule type" value="Genomic_DNA"/>
</dbReference>
<feature type="domain" description="FAD dependent oxidoreductase" evidence="2">
    <location>
        <begin position="15"/>
        <end position="374"/>
    </location>
</feature>
<dbReference type="InterPro" id="IPR036188">
    <property type="entry name" value="FAD/NAD-bd_sf"/>
</dbReference>
<dbReference type="AlphaFoldDB" id="A0AAP2CTU7"/>
<protein>
    <submittedName>
        <fullName evidence="3">FAD-binding oxidoreductase</fullName>
    </submittedName>
</protein>
<evidence type="ECO:0000313" key="4">
    <source>
        <dbReference type="Proteomes" id="UP001315686"/>
    </source>
</evidence>
<dbReference type="InterPro" id="IPR006076">
    <property type="entry name" value="FAD-dep_OxRdtase"/>
</dbReference>
<dbReference type="Gene3D" id="3.30.9.10">
    <property type="entry name" value="D-Amino Acid Oxidase, subunit A, domain 2"/>
    <property type="match status" value="1"/>
</dbReference>
<keyword evidence="4" id="KW-1185">Reference proteome</keyword>
<dbReference type="GO" id="GO:0016491">
    <property type="term" value="F:oxidoreductase activity"/>
    <property type="evidence" value="ECO:0007669"/>
    <property type="project" value="UniProtKB-KW"/>
</dbReference>
<evidence type="ECO:0000313" key="3">
    <source>
        <dbReference type="EMBL" id="MBT0957528.1"/>
    </source>
</evidence>
<dbReference type="GO" id="GO:0032981">
    <property type="term" value="P:mitochondrial respiratory chain complex I assembly"/>
    <property type="evidence" value="ECO:0007669"/>
    <property type="project" value="TreeGrafter"/>
</dbReference>
<dbReference type="PANTHER" id="PTHR13847">
    <property type="entry name" value="SARCOSINE DEHYDROGENASE-RELATED"/>
    <property type="match status" value="1"/>
</dbReference>
<dbReference type="GO" id="GO:0005737">
    <property type="term" value="C:cytoplasm"/>
    <property type="evidence" value="ECO:0007669"/>
    <property type="project" value="TreeGrafter"/>
</dbReference>
<gene>
    <name evidence="3" type="ORF">IV417_09025</name>
</gene>
<reference evidence="3 4" key="1">
    <citation type="journal article" date="2021" name="Arch. Microbiol.">
        <title>Harenicola maris gen. nov., sp. nov. isolated from the Sea of Japan shallow sediments.</title>
        <authorList>
            <person name="Romanenko L.A."/>
            <person name="Kurilenko V.V."/>
            <person name="Chernysheva N.Y."/>
            <person name="Tekutyeva L.A."/>
            <person name="Velansky P.V."/>
            <person name="Svetashev V.I."/>
            <person name="Isaeva M.P."/>
        </authorList>
    </citation>
    <scope>NUCLEOTIDE SEQUENCE [LARGE SCALE GENOMIC DNA]</scope>
    <source>
        <strain evidence="3 4">KMM 3653</strain>
    </source>
</reference>
<dbReference type="Pfam" id="PF01266">
    <property type="entry name" value="DAO"/>
    <property type="match status" value="1"/>
</dbReference>
<evidence type="ECO:0000259" key="2">
    <source>
        <dbReference type="Pfam" id="PF01266"/>
    </source>
</evidence>
<dbReference type="PANTHER" id="PTHR13847:SF287">
    <property type="entry name" value="FAD-DEPENDENT OXIDOREDUCTASE DOMAIN-CONTAINING PROTEIN 1"/>
    <property type="match status" value="1"/>
</dbReference>
<keyword evidence="1" id="KW-0560">Oxidoreductase</keyword>
<dbReference type="Proteomes" id="UP001315686">
    <property type="component" value="Unassembled WGS sequence"/>
</dbReference>
<dbReference type="SUPFAM" id="SSF51905">
    <property type="entry name" value="FAD/NAD(P)-binding domain"/>
    <property type="match status" value="1"/>
</dbReference>
<organism evidence="3 4">
    <name type="scientific">Harenicola maris</name>
    <dbReference type="NCBI Taxonomy" id="2841044"/>
    <lineage>
        <taxon>Bacteria</taxon>
        <taxon>Pseudomonadati</taxon>
        <taxon>Pseudomonadota</taxon>
        <taxon>Alphaproteobacteria</taxon>
        <taxon>Rhodobacterales</taxon>
        <taxon>Paracoccaceae</taxon>
        <taxon>Harenicola</taxon>
    </lineage>
</organism>
<sequence length="406" mass="45125">MAKGWDTVPRKASYDVVIVGGAIYGSATAWFLTENPDFDGSILVVERDPSYASCSTAHTNSCIRQQFSNTLNVQISRFGAEFIKGFRGFMGDDPRVPELSIQNYGYMYLADTPEFAATLRENQKVQLACGAGTRLLTAEEIKAEYPFYNVDDILLGSINTVDEGYWDGGTVFEWWRRMARERGAEYVANEVVAMTKSASGARVESVTLKSGEVIGCGQVVNASGPRAIETARMAGLEIPVEPRKRFTWIFEAETPLDRDLPLTIDPSGVHCRQDGPKTYLAGGHPSHDPAVEYDDFAMDQAFWQDHVWPVLATRIPQFEAIRVITEWAGHYAYNTLDHNAVLGPHPEVENFIFLNGFSGHGLQQSPAMGRGTAEFLTYGEYRSLDLSPFGYDRIVSQQPFIEKAVI</sequence>